<dbReference type="Gene3D" id="3.30.1490.390">
    <property type="match status" value="1"/>
</dbReference>
<evidence type="ECO:0008006" key="3">
    <source>
        <dbReference type="Google" id="ProtNLM"/>
    </source>
</evidence>
<gene>
    <name evidence="1" type="ORF">JZO85_19815</name>
</gene>
<evidence type="ECO:0000313" key="2">
    <source>
        <dbReference type="Proteomes" id="UP000664495"/>
    </source>
</evidence>
<protein>
    <recommendedName>
        <fullName evidence="3">DUF4649 domain-containing protein</fullName>
    </recommendedName>
</protein>
<proteinExistence type="predicted"/>
<accession>A0ABS3HM36</accession>
<organism evidence="1 2">
    <name type="scientific">Candidatus Enterococcus murrayae</name>
    <dbReference type="NCBI Taxonomy" id="2815321"/>
    <lineage>
        <taxon>Bacteria</taxon>
        <taxon>Bacillati</taxon>
        <taxon>Bacillota</taxon>
        <taxon>Bacilli</taxon>
        <taxon>Lactobacillales</taxon>
        <taxon>Enterococcaceae</taxon>
        <taxon>Enterococcus</taxon>
    </lineage>
</organism>
<dbReference type="EMBL" id="JAFLVR010000063">
    <property type="protein sequence ID" value="MBO0454511.1"/>
    <property type="molecule type" value="Genomic_DNA"/>
</dbReference>
<name>A0ABS3HM36_9ENTE</name>
<reference evidence="1 2" key="1">
    <citation type="submission" date="2021-03" db="EMBL/GenBank/DDBJ databases">
        <title>Enterococcal diversity collection.</title>
        <authorList>
            <person name="Gilmore M.S."/>
            <person name="Schwartzman J."/>
            <person name="Van Tyne D."/>
            <person name="Martin M."/>
            <person name="Earl A.M."/>
            <person name="Manson A.L."/>
            <person name="Straub T."/>
            <person name="Salamzade R."/>
            <person name="Saavedra J."/>
            <person name="Lebreton F."/>
            <person name="Prichula J."/>
            <person name="Schaufler K."/>
            <person name="Gaca A."/>
            <person name="Sgardioli B."/>
            <person name="Wagenaar J."/>
            <person name="Strong T."/>
        </authorList>
    </citation>
    <scope>NUCLEOTIDE SEQUENCE [LARGE SCALE GENOMIC DNA]</scope>
    <source>
        <strain evidence="1 2">MJM16</strain>
    </source>
</reference>
<dbReference type="RefSeq" id="WP_207110243.1">
    <property type="nucleotide sequence ID" value="NZ_JAFLVR010000063.1"/>
</dbReference>
<evidence type="ECO:0000313" key="1">
    <source>
        <dbReference type="EMBL" id="MBO0454511.1"/>
    </source>
</evidence>
<comment type="caution">
    <text evidence="1">The sequence shown here is derived from an EMBL/GenBank/DDBJ whole genome shotgun (WGS) entry which is preliminary data.</text>
</comment>
<keyword evidence="2" id="KW-1185">Reference proteome</keyword>
<sequence>MLEITYELNNSEKEKEYASANDFIAAQLKEVPDLPDYYHVVKAIVDGKEISLTDKTISGLFNYLNK</sequence>
<dbReference type="Proteomes" id="UP000664495">
    <property type="component" value="Unassembled WGS sequence"/>
</dbReference>